<name>A0A0E2B3H4_9LEPT</name>
<accession>A0A0E2B3H4</accession>
<evidence type="ECO:0000313" key="1">
    <source>
        <dbReference type="EMBL" id="EKO15793.1"/>
    </source>
</evidence>
<sequence>MKQIQSKTWLVFRFSLIQEIDHALHYAKKNGRNQVVHVLSDIEKVFMFELG</sequence>
<evidence type="ECO:0000313" key="2">
    <source>
        <dbReference type="Proteomes" id="UP000006253"/>
    </source>
</evidence>
<dbReference type="Proteomes" id="UP000006253">
    <property type="component" value="Unassembled WGS sequence"/>
</dbReference>
<reference evidence="1 2" key="1">
    <citation type="submission" date="2012-10" db="EMBL/GenBank/DDBJ databases">
        <authorList>
            <person name="Harkins D.M."/>
            <person name="Durkin A.S."/>
            <person name="Brinkac L.M."/>
            <person name="Selengut J.D."/>
            <person name="Sanka R."/>
            <person name="DePew J."/>
            <person name="Purushe J."/>
            <person name="Peacock S.J."/>
            <person name="Thaipadungpanit J."/>
            <person name="Wuthiekanun V.W."/>
            <person name="Day N.P."/>
            <person name="Vinetz J.M."/>
            <person name="Sutton G.G."/>
            <person name="Nelson W.C."/>
            <person name="Fouts D.E."/>
        </authorList>
    </citation>
    <scope>NUCLEOTIDE SEQUENCE [LARGE SCALE GENOMIC DNA]</scope>
    <source>
        <strain evidence="1 2">H1</strain>
    </source>
</reference>
<dbReference type="GeneID" id="61144983"/>
<organism evidence="1 2">
    <name type="scientific">Leptospira kirschneri str. H1</name>
    <dbReference type="NCBI Taxonomy" id="1049966"/>
    <lineage>
        <taxon>Bacteria</taxon>
        <taxon>Pseudomonadati</taxon>
        <taxon>Spirochaetota</taxon>
        <taxon>Spirochaetia</taxon>
        <taxon>Leptospirales</taxon>
        <taxon>Leptospiraceae</taxon>
        <taxon>Leptospira</taxon>
    </lineage>
</organism>
<comment type="caution">
    <text evidence="1">The sequence shown here is derived from an EMBL/GenBank/DDBJ whole genome shotgun (WGS) entry which is preliminary data.</text>
</comment>
<dbReference type="AlphaFoldDB" id="A0A0E2B3H4"/>
<gene>
    <name evidence="1" type="ORF">LEP1GSC081_3444</name>
</gene>
<dbReference type="RefSeq" id="WP_000809723.1">
    <property type="nucleotide sequence ID" value="NZ_AHMY02000040.1"/>
</dbReference>
<proteinExistence type="predicted"/>
<dbReference type="EMBL" id="AHMY02000040">
    <property type="protein sequence ID" value="EKO15793.1"/>
    <property type="molecule type" value="Genomic_DNA"/>
</dbReference>
<protein>
    <submittedName>
        <fullName evidence="1">Uncharacterized protein</fullName>
    </submittedName>
</protein>